<dbReference type="EMBL" id="HF935397">
    <property type="protein sequence ID" value="CCX08216.1"/>
    <property type="molecule type" value="Genomic_DNA"/>
</dbReference>
<dbReference type="OMA" id="WGHLKGA"/>
<accession>U4L197</accession>
<dbReference type="PANTHER" id="PTHR28180">
    <property type="entry name" value="CONSERVED MITOCHONDRIAL PROTEIN-RELATED"/>
    <property type="match status" value="1"/>
</dbReference>
<dbReference type="InterPro" id="IPR029032">
    <property type="entry name" value="AhpD-like"/>
</dbReference>
<name>U4L197_PYROM</name>
<evidence type="ECO:0000313" key="2">
    <source>
        <dbReference type="Proteomes" id="UP000018144"/>
    </source>
</evidence>
<organism evidence="1 2">
    <name type="scientific">Pyronema omphalodes (strain CBS 100304)</name>
    <name type="common">Pyronema confluens</name>
    <dbReference type="NCBI Taxonomy" id="1076935"/>
    <lineage>
        <taxon>Eukaryota</taxon>
        <taxon>Fungi</taxon>
        <taxon>Dikarya</taxon>
        <taxon>Ascomycota</taxon>
        <taxon>Pezizomycotina</taxon>
        <taxon>Pezizomycetes</taxon>
        <taxon>Pezizales</taxon>
        <taxon>Pyronemataceae</taxon>
        <taxon>Pyronema</taxon>
    </lineage>
</organism>
<dbReference type="SUPFAM" id="SSF69118">
    <property type="entry name" value="AhpD-like"/>
    <property type="match status" value="1"/>
</dbReference>
<dbReference type="OrthoDB" id="5537330at2759"/>
<protein>
    <submittedName>
        <fullName evidence="1">Similar to Uncharacterized protein C17D11.03c acc. no. O74758</fullName>
    </submittedName>
</protein>
<dbReference type="InterPro" id="IPR052999">
    <property type="entry name" value="PTS1_Protein"/>
</dbReference>
<dbReference type="STRING" id="1076935.U4L197"/>
<evidence type="ECO:0000313" key="1">
    <source>
        <dbReference type="EMBL" id="CCX08216.1"/>
    </source>
</evidence>
<reference evidence="1 2" key="1">
    <citation type="journal article" date="2013" name="PLoS Genet.">
        <title>The genome and development-dependent transcriptomes of Pyronema confluens: a window into fungal evolution.</title>
        <authorList>
            <person name="Traeger S."/>
            <person name="Altegoer F."/>
            <person name="Freitag M."/>
            <person name="Gabaldon T."/>
            <person name="Kempken F."/>
            <person name="Kumar A."/>
            <person name="Marcet-Houben M."/>
            <person name="Poggeler S."/>
            <person name="Stajich J.E."/>
            <person name="Nowrousian M."/>
        </authorList>
    </citation>
    <scope>NUCLEOTIDE SEQUENCE [LARGE SCALE GENOMIC DNA]</scope>
    <source>
        <strain evidence="2">CBS 100304</strain>
        <tissue evidence="1">Vegetative mycelium</tissue>
    </source>
</reference>
<proteinExistence type="predicted"/>
<dbReference type="Proteomes" id="UP000018144">
    <property type="component" value="Unassembled WGS sequence"/>
</dbReference>
<sequence length="224" mass="24478">MVPILATPTFLTSLRSIPHLPAHSWYYLASVAFALLNRPDEIPHIYAYATPNYDSVTVLNHTREALLKASAIGGLPSTINALNALKTVVAEELLDQPTLSHRQEGALNLEEGDRLWDSIYGKVGPRVMRGMKRSYNDLGIVARMLYAGVLADEGVLGKRETGYVLVTGLVTGGDAWTAQRKGHRRGCVNNGATWEEVEAVETLADKVVEEVRNSLGKEIVGREA</sequence>
<dbReference type="eggNOG" id="ENOG502RCP9">
    <property type="taxonomic scope" value="Eukaryota"/>
</dbReference>
<dbReference type="Gene3D" id="1.20.1290.10">
    <property type="entry name" value="AhpD-like"/>
    <property type="match status" value="1"/>
</dbReference>
<keyword evidence="2" id="KW-1185">Reference proteome</keyword>
<gene>
    <name evidence="1" type="ORF">PCON_07805</name>
</gene>
<dbReference type="PANTHER" id="PTHR28180:SF2">
    <property type="entry name" value="PEROXISOMAL PROTEIN 2"/>
    <property type="match status" value="1"/>
</dbReference>
<dbReference type="AlphaFoldDB" id="U4L197"/>